<gene>
    <name evidence="2" type="ORF">DES47_104612</name>
</gene>
<feature type="coiled-coil region" evidence="1">
    <location>
        <begin position="14"/>
        <end position="41"/>
    </location>
</feature>
<protein>
    <submittedName>
        <fullName evidence="2">Uncharacterized protein</fullName>
    </submittedName>
</protein>
<name>A0A4R6QM50_9BURK</name>
<dbReference type="RefSeq" id="WP_133702136.1">
    <property type="nucleotide sequence ID" value="NZ_SNXS01000004.1"/>
</dbReference>
<organism evidence="2 3">
    <name type="scientific">Roseateles toxinivorans</name>
    <dbReference type="NCBI Taxonomy" id="270368"/>
    <lineage>
        <taxon>Bacteria</taxon>
        <taxon>Pseudomonadati</taxon>
        <taxon>Pseudomonadota</taxon>
        <taxon>Betaproteobacteria</taxon>
        <taxon>Burkholderiales</taxon>
        <taxon>Sphaerotilaceae</taxon>
        <taxon>Roseateles</taxon>
    </lineage>
</organism>
<dbReference type="AlphaFoldDB" id="A0A4R6QM50"/>
<evidence type="ECO:0000313" key="3">
    <source>
        <dbReference type="Proteomes" id="UP000295361"/>
    </source>
</evidence>
<dbReference type="InParanoid" id="A0A4R6QM50"/>
<keyword evidence="1" id="KW-0175">Coiled coil</keyword>
<dbReference type="EMBL" id="SNXS01000004">
    <property type="protein sequence ID" value="TDP64322.1"/>
    <property type="molecule type" value="Genomic_DNA"/>
</dbReference>
<comment type="caution">
    <text evidence="2">The sequence shown here is derived from an EMBL/GenBank/DDBJ whole genome shotgun (WGS) entry which is preliminary data.</text>
</comment>
<accession>A0A4R6QM50</accession>
<proteinExistence type="predicted"/>
<reference evidence="2 3" key="1">
    <citation type="submission" date="2019-03" db="EMBL/GenBank/DDBJ databases">
        <title>Genomic Encyclopedia of Type Strains, Phase IV (KMG-IV): sequencing the most valuable type-strain genomes for metagenomic binning, comparative biology and taxonomic classification.</title>
        <authorList>
            <person name="Goeker M."/>
        </authorList>
    </citation>
    <scope>NUCLEOTIDE SEQUENCE [LARGE SCALE GENOMIC DNA]</scope>
    <source>
        <strain evidence="2 3">DSM 16998</strain>
    </source>
</reference>
<evidence type="ECO:0000313" key="2">
    <source>
        <dbReference type="EMBL" id="TDP64322.1"/>
    </source>
</evidence>
<sequence>MRNIESKEDHLAVVAKYAEKLRLAQAKYIDLKHELVALERAMDAKPPAAASADEIQAYKGLQKRAQYSLKLAASFVSEYDELFAMAAKTVKLGR</sequence>
<dbReference type="Proteomes" id="UP000295361">
    <property type="component" value="Unassembled WGS sequence"/>
</dbReference>
<keyword evidence="3" id="KW-1185">Reference proteome</keyword>
<evidence type="ECO:0000256" key="1">
    <source>
        <dbReference type="SAM" id="Coils"/>
    </source>
</evidence>